<comment type="caution">
    <text evidence="4">The sequence shown here is derived from an EMBL/GenBank/DDBJ whole genome shotgun (WGS) entry which is preliminary data.</text>
</comment>
<comment type="similarity">
    <text evidence="1">Belongs to the bacterial solute-binding protein 1 family.</text>
</comment>
<keyword evidence="2" id="KW-0813">Transport</keyword>
<feature type="non-terminal residue" evidence="4">
    <location>
        <position position="290"/>
    </location>
</feature>
<evidence type="ECO:0008006" key="5">
    <source>
        <dbReference type="Google" id="ProtNLM"/>
    </source>
</evidence>
<accession>X1N486</accession>
<name>X1N486_9ZZZZ</name>
<evidence type="ECO:0000256" key="3">
    <source>
        <dbReference type="ARBA" id="ARBA00022729"/>
    </source>
</evidence>
<evidence type="ECO:0000313" key="4">
    <source>
        <dbReference type="EMBL" id="GAI21660.1"/>
    </source>
</evidence>
<dbReference type="Pfam" id="PF01547">
    <property type="entry name" value="SBP_bac_1"/>
    <property type="match status" value="1"/>
</dbReference>
<gene>
    <name evidence="4" type="ORF">S06H3_27526</name>
</gene>
<keyword evidence="3" id="KW-0732">Signal</keyword>
<dbReference type="PANTHER" id="PTHR43649:SF34">
    <property type="entry name" value="ABC TRANSPORTER PERIPLASMIC-BINDING PROTEIN YCJN-RELATED"/>
    <property type="match status" value="1"/>
</dbReference>
<organism evidence="4">
    <name type="scientific">marine sediment metagenome</name>
    <dbReference type="NCBI Taxonomy" id="412755"/>
    <lineage>
        <taxon>unclassified sequences</taxon>
        <taxon>metagenomes</taxon>
        <taxon>ecological metagenomes</taxon>
    </lineage>
</organism>
<proteinExistence type="inferred from homology"/>
<dbReference type="EMBL" id="BARV01015977">
    <property type="protein sequence ID" value="GAI21660.1"/>
    <property type="molecule type" value="Genomic_DNA"/>
</dbReference>
<evidence type="ECO:0000256" key="1">
    <source>
        <dbReference type="ARBA" id="ARBA00008520"/>
    </source>
</evidence>
<evidence type="ECO:0000256" key="2">
    <source>
        <dbReference type="ARBA" id="ARBA00022448"/>
    </source>
</evidence>
<dbReference type="InterPro" id="IPR050490">
    <property type="entry name" value="Bact_solute-bd_prot1"/>
</dbReference>
<dbReference type="Gene3D" id="3.40.190.10">
    <property type="entry name" value="Periplasmic binding protein-like II"/>
    <property type="match status" value="2"/>
</dbReference>
<dbReference type="InterPro" id="IPR006059">
    <property type="entry name" value="SBP"/>
</dbReference>
<reference evidence="4" key="1">
    <citation type="journal article" date="2014" name="Front. Microbiol.">
        <title>High frequency of phylogenetically diverse reductive dehalogenase-homologous genes in deep subseafloor sedimentary metagenomes.</title>
        <authorList>
            <person name="Kawai M."/>
            <person name="Futagami T."/>
            <person name="Toyoda A."/>
            <person name="Takaki Y."/>
            <person name="Nishi S."/>
            <person name="Hori S."/>
            <person name="Arai W."/>
            <person name="Tsubouchi T."/>
            <person name="Morono Y."/>
            <person name="Uchiyama I."/>
            <person name="Ito T."/>
            <person name="Fujiyama A."/>
            <person name="Inagaki F."/>
            <person name="Takami H."/>
        </authorList>
    </citation>
    <scope>NUCLEOTIDE SEQUENCE</scope>
    <source>
        <strain evidence="4">Expedition CK06-06</strain>
    </source>
</reference>
<protein>
    <recommendedName>
        <fullName evidence="5">Extracellular solute-binding protein</fullName>
    </recommendedName>
</protein>
<dbReference type="AlphaFoldDB" id="X1N486"/>
<sequence>AQKVIPEFEKETGIKVEIDMLQYMRMHEKELLEMTKPVGDYDVISLVCMWKTEYVVKGLLAELAPFFANPALSDPYYDQEDIVLPYLATSGMVGGPKGYLPGPGASVYGIPFGSETSILAYRKDLFDKYGLTAPDNYDELLDAAKFFAEQVPGMYGLTIRGAAGHQAGHSWLNFAAPFEAKVFDEFWQPAFQKEPSLEVLRYMKKFVETGPPGIPAFGFDGMINAFLQEKAAMFLDATAIFGMARDPKLSKIVGKVAYAVHPKHRRRAGETGGFSIAIPANARNKEAAFL</sequence>
<dbReference type="SUPFAM" id="SSF53850">
    <property type="entry name" value="Periplasmic binding protein-like II"/>
    <property type="match status" value="1"/>
</dbReference>
<dbReference type="PANTHER" id="PTHR43649">
    <property type="entry name" value="ARABINOSE-BINDING PROTEIN-RELATED"/>
    <property type="match status" value="1"/>
</dbReference>
<feature type="non-terminal residue" evidence="4">
    <location>
        <position position="1"/>
    </location>
</feature>